<dbReference type="Gene3D" id="1.10.630.10">
    <property type="entry name" value="Cytochrome P450"/>
    <property type="match status" value="1"/>
</dbReference>
<dbReference type="InterPro" id="IPR036396">
    <property type="entry name" value="Cyt_P450_sf"/>
</dbReference>
<dbReference type="GO" id="GO:0005506">
    <property type="term" value="F:iron ion binding"/>
    <property type="evidence" value="ECO:0007669"/>
    <property type="project" value="InterPro"/>
</dbReference>
<dbReference type="SUPFAM" id="SSF48264">
    <property type="entry name" value="Cytochrome P450"/>
    <property type="match status" value="1"/>
</dbReference>
<dbReference type="GO" id="GO:0008395">
    <property type="term" value="F:steroid hydroxylase activity"/>
    <property type="evidence" value="ECO:0007669"/>
    <property type="project" value="TreeGrafter"/>
</dbReference>
<evidence type="ECO:0000313" key="8">
    <source>
        <dbReference type="Proteomes" id="UP000011863"/>
    </source>
</evidence>
<keyword evidence="5" id="KW-0408">Iron</keyword>
<gene>
    <name evidence="7" type="ORF">YM304_17460</name>
</gene>
<keyword evidence="4" id="KW-0560">Oxidoreductase</keyword>
<evidence type="ECO:0000256" key="1">
    <source>
        <dbReference type="ARBA" id="ARBA00010617"/>
    </source>
</evidence>
<keyword evidence="6" id="KW-0503">Monooxygenase</keyword>
<dbReference type="GO" id="GO:0036199">
    <property type="term" value="F:cholest-4-en-3-one 26-monooxygenase activity"/>
    <property type="evidence" value="ECO:0007669"/>
    <property type="project" value="TreeGrafter"/>
</dbReference>
<dbReference type="CDD" id="cd11033">
    <property type="entry name" value="CYP142-like"/>
    <property type="match status" value="1"/>
</dbReference>
<organism evidence="7 8">
    <name type="scientific">Ilumatobacter coccineus (strain NBRC 103263 / KCTC 29153 / YM16-304)</name>
    <dbReference type="NCBI Taxonomy" id="1313172"/>
    <lineage>
        <taxon>Bacteria</taxon>
        <taxon>Bacillati</taxon>
        <taxon>Actinomycetota</taxon>
        <taxon>Acidimicrobiia</taxon>
        <taxon>Acidimicrobiales</taxon>
        <taxon>Ilumatobacteraceae</taxon>
        <taxon>Ilumatobacter</taxon>
    </lineage>
</organism>
<evidence type="ECO:0000256" key="5">
    <source>
        <dbReference type="ARBA" id="ARBA00023004"/>
    </source>
</evidence>
<sequence length="429" mass="47187">MRSRRRLARTLPNMTHRLTDPTFWTQPLNDRMLEMGTFREAEPFTEVAFTNEFTGEQERFFAVTRYDDVVAISKDPKTFSSASGAISIVDLPPDALEFFGSFINMDNPRHQRQRAIVAKSFTPTELANVLDSVETIVTEVIDGFCEEGEVDLVKALAQPFPLLVICDMMGIPRSEFDTVLNATNIILGGGDPEFVGEGDPMTAILGAGLELTNLMNELADERRKNPTDDLTSKLVHADVDGEMMAPEEVAPFFILLAVAGNDTTRTALSHGMNLLSQFPEQRAAWQADVDGVTGTAVEEIVRYSAPVTFMRRTLTTDFEMSGHQFAQGDKVVMLYGAANRDPRAFDQPEVFDVRRSPNPHVGFGGPGPHFCLGANLARRELAVAFREIFKRLPDIEVVGDAVPLDAAGLPLVGGIKHLPVRFTPTAPTS</sequence>
<accession>A0A6C7E6G1</accession>
<dbReference type="PANTHER" id="PTHR46696:SF4">
    <property type="entry name" value="BIOTIN BIOSYNTHESIS CYTOCHROME P450"/>
    <property type="match status" value="1"/>
</dbReference>
<dbReference type="Proteomes" id="UP000011863">
    <property type="component" value="Chromosome"/>
</dbReference>
<dbReference type="FunFam" id="1.10.630.10:FF:000018">
    <property type="entry name" value="Cytochrome P450 monooxygenase"/>
    <property type="match status" value="1"/>
</dbReference>
<proteinExistence type="inferred from homology"/>
<keyword evidence="2" id="KW-0349">Heme</keyword>
<dbReference type="InterPro" id="IPR001128">
    <property type="entry name" value="Cyt_P450"/>
</dbReference>
<protein>
    <submittedName>
        <fullName evidence="7">Cytochrome P450</fullName>
    </submittedName>
</protein>
<evidence type="ECO:0000256" key="3">
    <source>
        <dbReference type="ARBA" id="ARBA00022723"/>
    </source>
</evidence>
<name>A0A6C7E6G1_ILUCY</name>
<dbReference type="PANTHER" id="PTHR46696">
    <property type="entry name" value="P450, PUTATIVE (EUROFUNG)-RELATED"/>
    <property type="match status" value="1"/>
</dbReference>
<evidence type="ECO:0000256" key="6">
    <source>
        <dbReference type="ARBA" id="ARBA00023033"/>
    </source>
</evidence>
<evidence type="ECO:0000313" key="7">
    <source>
        <dbReference type="EMBL" id="BAN02060.1"/>
    </source>
</evidence>
<dbReference type="PRINTS" id="PR00359">
    <property type="entry name" value="BP450"/>
</dbReference>
<dbReference type="GO" id="GO:0006707">
    <property type="term" value="P:cholesterol catabolic process"/>
    <property type="evidence" value="ECO:0007669"/>
    <property type="project" value="TreeGrafter"/>
</dbReference>
<dbReference type="EMBL" id="AP012057">
    <property type="protein sequence ID" value="BAN02060.1"/>
    <property type="molecule type" value="Genomic_DNA"/>
</dbReference>
<keyword evidence="8" id="KW-1185">Reference proteome</keyword>
<reference evidence="7 8" key="1">
    <citation type="journal article" date="2013" name="Int. J. Syst. Evol. Microbiol.">
        <title>Ilumatobacter nonamiense sp. nov. and Ilumatobacter coccineum sp. nov., isolated from seashore sand.</title>
        <authorList>
            <person name="Matsumoto A."/>
            <person name="Kasai H."/>
            <person name="Matsuo Y."/>
            <person name="Shizuri Y."/>
            <person name="Ichikawa N."/>
            <person name="Fujita N."/>
            <person name="Omura S."/>
            <person name="Takahashi Y."/>
        </authorList>
    </citation>
    <scope>NUCLEOTIDE SEQUENCE [LARGE SCALE GENOMIC DNA]</scope>
    <source>
        <strain evidence="8">NBRC 103263 / KCTC 29153 / YM16-304</strain>
    </source>
</reference>
<dbReference type="InterPro" id="IPR002397">
    <property type="entry name" value="Cyt_P450_B"/>
</dbReference>
<keyword evidence="3" id="KW-0479">Metal-binding</keyword>
<evidence type="ECO:0000256" key="4">
    <source>
        <dbReference type="ARBA" id="ARBA00023002"/>
    </source>
</evidence>
<dbReference type="Pfam" id="PF00067">
    <property type="entry name" value="p450"/>
    <property type="match status" value="1"/>
</dbReference>
<comment type="similarity">
    <text evidence="1">Belongs to the cytochrome P450 family.</text>
</comment>
<dbReference type="AlphaFoldDB" id="A0A6C7E6G1"/>
<evidence type="ECO:0000256" key="2">
    <source>
        <dbReference type="ARBA" id="ARBA00022617"/>
    </source>
</evidence>
<dbReference type="KEGG" id="aym:YM304_17460"/>
<dbReference type="GO" id="GO:0020037">
    <property type="term" value="F:heme binding"/>
    <property type="evidence" value="ECO:0007669"/>
    <property type="project" value="InterPro"/>
</dbReference>